<feature type="signal peptide" evidence="1">
    <location>
        <begin position="1"/>
        <end position="21"/>
    </location>
</feature>
<evidence type="ECO:0000313" key="3">
    <source>
        <dbReference type="Proteomes" id="UP000600600"/>
    </source>
</evidence>
<name>A0ABR7C7E1_9BACE</name>
<comment type="caution">
    <text evidence="2">The sequence shown here is derived from an EMBL/GenBank/DDBJ whole genome shotgun (WGS) entry which is preliminary data.</text>
</comment>
<sequence length="1017" mass="113844">MKKYMLTILGSALLSGMLAQAQQQDSLIVEKDTIIHDLEKAELLDASVRKRVEADTAYRVKFNAMKYSMQKRYQPKGMEFNNKKFLDNFFFGFWGGYNRIIPQGDMNLSGGPEIGLSATKFFSSKNGMRLYGTWQSASRQSDNEKWSNYSFGIDHIFNLSTAFAGYNPYRMFEISTVEGLGVHLASLAGEKKRAGDFHLGLQMKLATGTRLDVFVEPAISFYTDNIDISGENNWHGYDMGFNARVGMNYRLGTFKQRGSTEAGEENFLDNTFISAAMGLQAQNSSLAREQGLLGSTGPVFNVSVGKWFLDLFGFRLSAFGSYDAWKENQKAGMDRMTLYGGGRAEVMLNPFALFKKEARSMRWGVVPMFGVELGMMKKQDEQEVISKTYTGWTGGVQFKYYPIENLAFFVEPRMSFVPYTFTEKTISGKVNEYSFMDKLMNISVGVELRRPTRPQWQQLAKLREDFTPYYYTSYAVGMTMPQQLNRPTSRRPGFITGAAVGRQFSPLSGFRLGLDFNNATTRLADAKIDRYTFTSLSLDYMFDISNWVIGYDPERKFGTEVFAGPVITHRFEPGKTYLGGEGGVRPYWRLGEQFDVFAESKLRLYTQRYINSREGKGTPLQLSFAVGTSYRFSPSYRKRLLESGFGDGTFWGNTFISGGVGFQFLSGSGRSMGALASVGPTMSVSAGKWFLPFWGLRFSGFAGISSWGQAAREDGTLADKRTMQGGVRIESMLNLLSFWQHDNEQRWGIVPMLGLELGKVRRQNENIKVSAAGAAYAGVTAGLQCKYYFSDHTALFIEPRFSRIPYSYRDINVIDNYVGPRISTADNVMSVQVGLEFRRAGGKTLKELAARRSEFEPYYFASWNVGGNMPIHRVKLDDGSSLGVLIGVSGGRQFFPCSGARVGLDYVALPGKNGSDARKLISLSADYLFDVTHFMGGYNPNRKFGVELLAGPVLSFGKEPNKTNIGAEGGVHFYYKLLKGFGVFAEPRLRLYTKDIWSGGDLTPVHASFSVGTSYRF</sequence>
<accession>A0ABR7C7E1</accession>
<keyword evidence="1" id="KW-0732">Signal</keyword>
<protein>
    <submittedName>
        <fullName evidence="2">Uncharacterized protein</fullName>
    </submittedName>
</protein>
<organism evidence="2 3">
    <name type="scientific">Bacteroides difficilis</name>
    <dbReference type="NCBI Taxonomy" id="2763021"/>
    <lineage>
        <taxon>Bacteria</taxon>
        <taxon>Pseudomonadati</taxon>
        <taxon>Bacteroidota</taxon>
        <taxon>Bacteroidia</taxon>
        <taxon>Bacteroidales</taxon>
        <taxon>Bacteroidaceae</taxon>
        <taxon>Bacteroides</taxon>
    </lineage>
</organism>
<evidence type="ECO:0000313" key="2">
    <source>
        <dbReference type="EMBL" id="MBC5603715.1"/>
    </source>
</evidence>
<dbReference type="EMBL" id="JACOOE010000001">
    <property type="protein sequence ID" value="MBC5603715.1"/>
    <property type="molecule type" value="Genomic_DNA"/>
</dbReference>
<dbReference type="Proteomes" id="UP000600600">
    <property type="component" value="Unassembled WGS sequence"/>
</dbReference>
<reference evidence="2 3" key="1">
    <citation type="submission" date="2020-08" db="EMBL/GenBank/DDBJ databases">
        <title>Genome public.</title>
        <authorList>
            <person name="Liu C."/>
            <person name="Sun Q."/>
        </authorList>
    </citation>
    <scope>NUCLEOTIDE SEQUENCE [LARGE SCALE GENOMIC DNA]</scope>
    <source>
        <strain evidence="2 3">M27</strain>
    </source>
</reference>
<gene>
    <name evidence="2" type="ORF">H8S67_03350</name>
</gene>
<dbReference type="RefSeq" id="WP_186966403.1">
    <property type="nucleotide sequence ID" value="NZ_JACOOE010000001.1"/>
</dbReference>
<proteinExistence type="predicted"/>
<feature type="chain" id="PRO_5046697028" evidence="1">
    <location>
        <begin position="22"/>
        <end position="1017"/>
    </location>
</feature>
<keyword evidence="3" id="KW-1185">Reference proteome</keyword>
<evidence type="ECO:0000256" key="1">
    <source>
        <dbReference type="SAM" id="SignalP"/>
    </source>
</evidence>